<gene>
    <name evidence="2" type="ORF">CBF53_02515</name>
    <name evidence="3" type="ORF">CBF70_02955</name>
</gene>
<dbReference type="Proteomes" id="UP000216316">
    <property type="component" value="Unassembled WGS sequence"/>
</dbReference>
<keyword evidence="5" id="KW-1185">Reference proteome</keyword>
<dbReference type="EMBL" id="NGNX01000008">
    <property type="protein sequence ID" value="OYR92621.1"/>
    <property type="molecule type" value="Genomic_DNA"/>
</dbReference>
<proteinExistence type="predicted"/>
<comment type="caution">
    <text evidence="3">The sequence shown here is derived from an EMBL/GenBank/DDBJ whole genome shotgun (WGS) entry which is preliminary data.</text>
</comment>
<dbReference type="AlphaFoldDB" id="A0A256LGQ0"/>
<protein>
    <recommendedName>
        <fullName evidence="1">DUF4097 domain-containing protein</fullName>
    </recommendedName>
</protein>
<name>A0A256LGQ0_9LACO</name>
<reference evidence="4 5" key="3">
    <citation type="submission" date="2017-09" db="EMBL/GenBank/DDBJ databases">
        <title>Tripartite evolution among Lactobacillus johnsonii, Lactobacillus taiwanensis, Lactobacillus reuteri and their rodent host.</title>
        <authorList>
            <person name="Wang T."/>
            <person name="Knowles S."/>
            <person name="Cheng C."/>
        </authorList>
    </citation>
    <scope>NUCLEOTIDE SEQUENCE [LARGE SCALE GENOMIC DNA]</scope>
    <source>
        <strain evidence="3 4">609q</strain>
        <strain evidence="2 5">609u</strain>
    </source>
</reference>
<evidence type="ECO:0000313" key="2">
    <source>
        <dbReference type="EMBL" id="OYR88641.1"/>
    </source>
</evidence>
<sequence>MFFSKNEEDKAKLVNEVLSKDSFDKLNIELIDIDLKIEFGNSFEIHYRGPLDEKPSVEFKNDVLEVKEPNVDRNHGKFWKKGFIEVNVVSHNDSGNLVVTVPDGHHLSEIKTTTVSGDTDIKNLIVDSLAIFAVSGDINLNKVQSDEVKLTTTSGDIDLKKVVVRQGKVKLTSGDFKIEDSTVFDELKVSTTSGDNLVKDVKAAQYRLSTLSGDNSLFGKNRSTEKVNSGNSEGTIVLSTLSGDNTVK</sequence>
<feature type="domain" description="DUF4097" evidence="1">
    <location>
        <begin position="59"/>
        <end position="247"/>
    </location>
</feature>
<accession>A0A256LGQ0</accession>
<organism evidence="3 4">
    <name type="scientific">Lactobacillus taiwanensis</name>
    <dbReference type="NCBI Taxonomy" id="508451"/>
    <lineage>
        <taxon>Bacteria</taxon>
        <taxon>Bacillati</taxon>
        <taxon>Bacillota</taxon>
        <taxon>Bacilli</taxon>
        <taxon>Lactobacillales</taxon>
        <taxon>Lactobacillaceae</taxon>
        <taxon>Lactobacillus</taxon>
    </lineage>
</organism>
<evidence type="ECO:0000259" key="1">
    <source>
        <dbReference type="Pfam" id="PF13349"/>
    </source>
</evidence>
<evidence type="ECO:0000313" key="4">
    <source>
        <dbReference type="Proteomes" id="UP000215828"/>
    </source>
</evidence>
<dbReference type="RefSeq" id="WP_094516730.1">
    <property type="nucleotide sequence ID" value="NZ_CAPOHJ010000002.1"/>
</dbReference>
<evidence type="ECO:0000313" key="5">
    <source>
        <dbReference type="Proteomes" id="UP000216316"/>
    </source>
</evidence>
<dbReference type="Proteomes" id="UP000215828">
    <property type="component" value="Unassembled WGS sequence"/>
</dbReference>
<dbReference type="Pfam" id="PF13349">
    <property type="entry name" value="DUF4097"/>
    <property type="match status" value="1"/>
</dbReference>
<evidence type="ECO:0000313" key="3">
    <source>
        <dbReference type="EMBL" id="OYR92621.1"/>
    </source>
</evidence>
<dbReference type="EMBL" id="NGNV01000008">
    <property type="protein sequence ID" value="OYR88641.1"/>
    <property type="molecule type" value="Genomic_DNA"/>
</dbReference>
<reference evidence="3 4" key="1">
    <citation type="submission" date="2017-04" db="EMBL/GenBank/DDBJ databases">
        <authorList>
            <person name="Afonso C.L."/>
            <person name="Miller P.J."/>
            <person name="Scott M.A."/>
            <person name="Spackman E."/>
            <person name="Goraichik I."/>
            <person name="Dimitrov K.M."/>
            <person name="Suarez D.L."/>
            <person name="Swayne D.E."/>
        </authorList>
    </citation>
    <scope>NUCLEOTIDE SEQUENCE [LARGE SCALE GENOMIC DNA]</scope>
    <source>
        <strain evidence="3 4">609q</strain>
    </source>
</reference>
<reference evidence="2 5" key="2">
    <citation type="submission" date="2017-05" db="EMBL/GenBank/DDBJ databases">
        <authorList>
            <person name="Lin X.B."/>
            <person name="Stothard P."/>
            <person name="Tasseva G."/>
            <person name="Walter J."/>
        </authorList>
    </citation>
    <scope>NUCLEOTIDE SEQUENCE [LARGE SCALE GENOMIC DNA]</scope>
    <source>
        <strain evidence="2 5">609u</strain>
    </source>
</reference>
<dbReference type="InterPro" id="IPR025164">
    <property type="entry name" value="Toastrack_DUF4097"/>
</dbReference>